<keyword evidence="2" id="KW-1185">Reference proteome</keyword>
<dbReference type="Proteomes" id="UP000078541">
    <property type="component" value="Unassembled WGS sequence"/>
</dbReference>
<organism evidence="1 2">
    <name type="scientific">Trachymyrmex septentrionalis</name>
    <dbReference type="NCBI Taxonomy" id="34720"/>
    <lineage>
        <taxon>Eukaryota</taxon>
        <taxon>Metazoa</taxon>
        <taxon>Ecdysozoa</taxon>
        <taxon>Arthropoda</taxon>
        <taxon>Hexapoda</taxon>
        <taxon>Insecta</taxon>
        <taxon>Pterygota</taxon>
        <taxon>Neoptera</taxon>
        <taxon>Endopterygota</taxon>
        <taxon>Hymenoptera</taxon>
        <taxon>Apocrita</taxon>
        <taxon>Aculeata</taxon>
        <taxon>Formicoidea</taxon>
        <taxon>Formicidae</taxon>
        <taxon>Myrmicinae</taxon>
        <taxon>Trachymyrmex</taxon>
    </lineage>
</organism>
<evidence type="ECO:0000313" key="1">
    <source>
        <dbReference type="EMBL" id="KYN33758.1"/>
    </source>
</evidence>
<accession>A0A195EZV7</accession>
<sequence>MTKSRGLSGVHLISECALDKHVWRTPDVDHLGNTSRLRFSNSYISTDKQPAVRRTVGCPEKKQEESFISVILIPKNENRLDFDFQGNSWQPDEQKCDQKKYDQATDVSFLLLRPTADHPESCHHQSPVLKDVAREDGHKPNPANNRLIVILSWTEKEKFPGGTAPKGIYRLIQNQVNQIPIPDGGIKIHVAGEGLIMKGFNLTAHPYFISLKSSRYSLVIAHVRVALLRKSNFIRRIREQPTFPTQRRRRRRRGYLGVAWQRHGGRATTKERSIDLSRRMAGLRICIYVCTSAALAVA</sequence>
<proteinExistence type="predicted"/>
<dbReference type="AlphaFoldDB" id="A0A195EZV7"/>
<evidence type="ECO:0000313" key="2">
    <source>
        <dbReference type="Proteomes" id="UP000078541"/>
    </source>
</evidence>
<dbReference type="EMBL" id="KQ981897">
    <property type="protein sequence ID" value="KYN33758.1"/>
    <property type="molecule type" value="Genomic_DNA"/>
</dbReference>
<name>A0A195EZV7_9HYME</name>
<protein>
    <submittedName>
        <fullName evidence="1">Uncharacterized protein</fullName>
    </submittedName>
</protein>
<gene>
    <name evidence="1" type="ORF">ALC56_12016</name>
</gene>
<reference evidence="1 2" key="1">
    <citation type="submission" date="2016-03" db="EMBL/GenBank/DDBJ databases">
        <title>Trachymyrmex septentrionalis WGS genome.</title>
        <authorList>
            <person name="Nygaard S."/>
            <person name="Hu H."/>
            <person name="Boomsma J."/>
            <person name="Zhang G."/>
        </authorList>
    </citation>
    <scope>NUCLEOTIDE SEQUENCE [LARGE SCALE GENOMIC DNA]</scope>
    <source>
        <strain evidence="1">Tsep2-gDNA-1</strain>
        <tissue evidence="1">Whole body</tissue>
    </source>
</reference>